<protein>
    <submittedName>
        <fullName evidence="1">Uncharacterized protein</fullName>
    </submittedName>
</protein>
<sequence>MVRLVRTYNHSAYLVLWESSVCIGRTPLMANNHNMIVEAFIWKTRHQKSHVLQIAFDCNSH</sequence>
<name>A0A2P2PB13_RHIMU</name>
<accession>A0A2P2PB13</accession>
<reference evidence="1" key="1">
    <citation type="submission" date="2018-02" db="EMBL/GenBank/DDBJ databases">
        <title>Rhizophora mucronata_Transcriptome.</title>
        <authorList>
            <person name="Meera S.P."/>
            <person name="Sreeshan A."/>
            <person name="Augustine A."/>
        </authorList>
    </citation>
    <scope>NUCLEOTIDE SEQUENCE</scope>
    <source>
        <tissue evidence="1">Leaf</tissue>
    </source>
</reference>
<dbReference type="EMBL" id="GGEC01071327">
    <property type="protein sequence ID" value="MBX51811.1"/>
    <property type="molecule type" value="Transcribed_RNA"/>
</dbReference>
<proteinExistence type="predicted"/>
<evidence type="ECO:0000313" key="1">
    <source>
        <dbReference type="EMBL" id="MBX51811.1"/>
    </source>
</evidence>
<organism evidence="1">
    <name type="scientific">Rhizophora mucronata</name>
    <name type="common">Asiatic mangrove</name>
    <dbReference type="NCBI Taxonomy" id="61149"/>
    <lineage>
        <taxon>Eukaryota</taxon>
        <taxon>Viridiplantae</taxon>
        <taxon>Streptophyta</taxon>
        <taxon>Embryophyta</taxon>
        <taxon>Tracheophyta</taxon>
        <taxon>Spermatophyta</taxon>
        <taxon>Magnoliopsida</taxon>
        <taxon>eudicotyledons</taxon>
        <taxon>Gunneridae</taxon>
        <taxon>Pentapetalae</taxon>
        <taxon>rosids</taxon>
        <taxon>fabids</taxon>
        <taxon>Malpighiales</taxon>
        <taxon>Rhizophoraceae</taxon>
        <taxon>Rhizophora</taxon>
    </lineage>
</organism>
<dbReference type="AlphaFoldDB" id="A0A2P2PB13"/>